<evidence type="ECO:0000313" key="3">
    <source>
        <dbReference type="Proteomes" id="UP000242814"/>
    </source>
</evidence>
<evidence type="ECO:0000256" key="1">
    <source>
        <dbReference type="SAM" id="MobiDB-lite"/>
    </source>
</evidence>
<dbReference type="VEuPathDB" id="FungiDB:PABG_12529"/>
<dbReference type="AlphaFoldDB" id="A0A1D2J557"/>
<evidence type="ECO:0000313" key="2">
    <source>
        <dbReference type="EMBL" id="ODH13454.1"/>
    </source>
</evidence>
<dbReference type="Proteomes" id="UP000242814">
    <property type="component" value="Unassembled WGS sequence"/>
</dbReference>
<proteinExistence type="predicted"/>
<accession>A0A1D2J557</accession>
<gene>
    <name evidence="2" type="ORF">ACO22_07243</name>
</gene>
<feature type="compositionally biased region" description="Polar residues" evidence="1">
    <location>
        <begin position="40"/>
        <end position="49"/>
    </location>
</feature>
<comment type="caution">
    <text evidence="2">The sequence shown here is derived from an EMBL/GenBank/DDBJ whole genome shotgun (WGS) entry which is preliminary data.</text>
</comment>
<name>A0A1D2J557_PARBR</name>
<feature type="region of interest" description="Disordered" evidence="1">
    <location>
        <begin position="30"/>
        <end position="49"/>
    </location>
</feature>
<reference evidence="2 3" key="1">
    <citation type="submission" date="2016-06" db="EMBL/GenBank/DDBJ databases">
        <authorList>
            <person name="Kjaerup R.B."/>
            <person name="Dalgaard T.S."/>
            <person name="Juul-Madsen H.R."/>
        </authorList>
    </citation>
    <scope>NUCLEOTIDE SEQUENCE [LARGE SCALE GENOMIC DNA]</scope>
    <source>
        <strain evidence="2 3">Pb300</strain>
    </source>
</reference>
<organism evidence="2 3">
    <name type="scientific">Paracoccidioides brasiliensis</name>
    <dbReference type="NCBI Taxonomy" id="121759"/>
    <lineage>
        <taxon>Eukaryota</taxon>
        <taxon>Fungi</taxon>
        <taxon>Dikarya</taxon>
        <taxon>Ascomycota</taxon>
        <taxon>Pezizomycotina</taxon>
        <taxon>Eurotiomycetes</taxon>
        <taxon>Eurotiomycetidae</taxon>
        <taxon>Onygenales</taxon>
        <taxon>Ajellomycetaceae</taxon>
        <taxon>Paracoccidioides</taxon>
    </lineage>
</organism>
<protein>
    <submittedName>
        <fullName evidence="2">Uncharacterized protein</fullName>
    </submittedName>
</protein>
<dbReference type="EMBL" id="LZYO01000483">
    <property type="protein sequence ID" value="ODH13454.1"/>
    <property type="molecule type" value="Genomic_DNA"/>
</dbReference>
<sequence>MTKVSHKTAVFAATFQGNTTVSDLQEAVSSTVKSAPKNPDSGSRSWSSLKTNSNCYQRAAKPNWKSTYATAEHVIEATQNQSLLARIN</sequence>